<accession>A0A9D4E0C4</accession>
<dbReference type="EMBL" id="JAIWYP010000009">
    <property type="protein sequence ID" value="KAH3769725.1"/>
    <property type="molecule type" value="Genomic_DNA"/>
</dbReference>
<keyword evidence="1" id="KW-0175">Coiled coil</keyword>
<proteinExistence type="predicted"/>
<evidence type="ECO:0000313" key="4">
    <source>
        <dbReference type="Proteomes" id="UP000828390"/>
    </source>
</evidence>
<evidence type="ECO:0000256" key="1">
    <source>
        <dbReference type="SAM" id="Coils"/>
    </source>
</evidence>
<gene>
    <name evidence="3" type="ORF">DPMN_171000</name>
</gene>
<protein>
    <submittedName>
        <fullName evidence="3">Uncharacterized protein</fullName>
    </submittedName>
</protein>
<dbReference type="Proteomes" id="UP000828390">
    <property type="component" value="Unassembled WGS sequence"/>
</dbReference>
<feature type="coiled-coil region" evidence="1">
    <location>
        <begin position="48"/>
        <end position="75"/>
    </location>
</feature>
<dbReference type="AlphaFoldDB" id="A0A9D4E0C4"/>
<reference evidence="3" key="2">
    <citation type="submission" date="2020-11" db="EMBL/GenBank/DDBJ databases">
        <authorList>
            <person name="McCartney M.A."/>
            <person name="Auch B."/>
            <person name="Kono T."/>
            <person name="Mallez S."/>
            <person name="Becker A."/>
            <person name="Gohl D.M."/>
            <person name="Silverstein K.A.T."/>
            <person name="Koren S."/>
            <person name="Bechman K.B."/>
            <person name="Herman A."/>
            <person name="Abrahante J.E."/>
            <person name="Garbe J."/>
        </authorList>
    </citation>
    <scope>NUCLEOTIDE SEQUENCE</scope>
    <source>
        <strain evidence="3">Duluth1</strain>
        <tissue evidence="3">Whole animal</tissue>
    </source>
</reference>
<feature type="region of interest" description="Disordered" evidence="2">
    <location>
        <begin position="129"/>
        <end position="148"/>
    </location>
</feature>
<name>A0A9D4E0C4_DREPO</name>
<organism evidence="3 4">
    <name type="scientific">Dreissena polymorpha</name>
    <name type="common">Zebra mussel</name>
    <name type="synonym">Mytilus polymorpha</name>
    <dbReference type="NCBI Taxonomy" id="45954"/>
    <lineage>
        <taxon>Eukaryota</taxon>
        <taxon>Metazoa</taxon>
        <taxon>Spiralia</taxon>
        <taxon>Lophotrochozoa</taxon>
        <taxon>Mollusca</taxon>
        <taxon>Bivalvia</taxon>
        <taxon>Autobranchia</taxon>
        <taxon>Heteroconchia</taxon>
        <taxon>Euheterodonta</taxon>
        <taxon>Imparidentia</taxon>
        <taxon>Neoheterodontei</taxon>
        <taxon>Myida</taxon>
        <taxon>Dreissenoidea</taxon>
        <taxon>Dreissenidae</taxon>
        <taxon>Dreissena</taxon>
    </lineage>
</organism>
<keyword evidence="4" id="KW-1185">Reference proteome</keyword>
<reference evidence="3" key="1">
    <citation type="journal article" date="2019" name="bioRxiv">
        <title>The Genome of the Zebra Mussel, Dreissena polymorpha: A Resource for Invasive Species Research.</title>
        <authorList>
            <person name="McCartney M.A."/>
            <person name="Auch B."/>
            <person name="Kono T."/>
            <person name="Mallez S."/>
            <person name="Zhang Y."/>
            <person name="Obille A."/>
            <person name="Becker A."/>
            <person name="Abrahante J.E."/>
            <person name="Garbe J."/>
            <person name="Badalamenti J.P."/>
            <person name="Herman A."/>
            <person name="Mangelson H."/>
            <person name="Liachko I."/>
            <person name="Sullivan S."/>
            <person name="Sone E.D."/>
            <person name="Koren S."/>
            <person name="Silverstein K.A.T."/>
            <person name="Beckman K.B."/>
            <person name="Gohl D.M."/>
        </authorList>
    </citation>
    <scope>NUCLEOTIDE SEQUENCE</scope>
    <source>
        <strain evidence="3">Duluth1</strain>
        <tissue evidence="3">Whole animal</tissue>
    </source>
</reference>
<sequence length="148" mass="16345">MSDVEHPGNAVLDDTTMKAIKLTAQEAINNILSIQIKSMIETIITGVVDGLSKRIECLELENKSLKSENRILTERLVKVEITLDASEQYSRRNSLRIFGIPETENPNEGTDSVVMNLCNSMGADVSIDESIAPIEPENREGDDLDQSL</sequence>
<evidence type="ECO:0000256" key="2">
    <source>
        <dbReference type="SAM" id="MobiDB-lite"/>
    </source>
</evidence>
<comment type="caution">
    <text evidence="3">The sequence shown here is derived from an EMBL/GenBank/DDBJ whole genome shotgun (WGS) entry which is preliminary data.</text>
</comment>
<evidence type="ECO:0000313" key="3">
    <source>
        <dbReference type="EMBL" id="KAH3769725.1"/>
    </source>
</evidence>